<evidence type="ECO:0000313" key="3">
    <source>
        <dbReference type="Proteomes" id="UP000537989"/>
    </source>
</evidence>
<evidence type="ECO:0000256" key="1">
    <source>
        <dbReference type="SAM" id="MobiDB-lite"/>
    </source>
</evidence>
<feature type="compositionally biased region" description="Polar residues" evidence="1">
    <location>
        <begin position="1"/>
        <end position="12"/>
    </location>
</feature>
<name>A0AAN6C904_FUSAU</name>
<evidence type="ECO:0000313" key="2">
    <source>
        <dbReference type="EMBL" id="KAF5246319.1"/>
    </source>
</evidence>
<feature type="region of interest" description="Disordered" evidence="1">
    <location>
        <begin position="71"/>
        <end position="95"/>
    </location>
</feature>
<comment type="caution">
    <text evidence="2">The sequence shown here is derived from an EMBL/GenBank/DDBJ whole genome shotgun (WGS) entry which is preliminary data.</text>
</comment>
<gene>
    <name evidence="2" type="ORF">FAUST_1436</name>
</gene>
<accession>A0AAN6C904</accession>
<dbReference type="Proteomes" id="UP000537989">
    <property type="component" value="Unassembled WGS sequence"/>
</dbReference>
<sequence>MLGQDSRQTPQSDRGGKLFSAGSVHHHLRRSTGVQGNGQQNRQGSAQFVAEKGEARASPKSLEFRLVGSLQRHDKNSHLRSPFRQAKEVDDVPQPGEDSSLLWLAIFDSLTLDKQMEITFRRTQYSVSDIDPQVLKTLNTIEPKSKA</sequence>
<protein>
    <submittedName>
        <fullName evidence="2">Uncharacterized protein</fullName>
    </submittedName>
</protein>
<proteinExistence type="predicted"/>
<reference evidence="2 3" key="1">
    <citation type="submission" date="2020-02" db="EMBL/GenBank/DDBJ databases">
        <title>Identification and distribution of gene clusters putatively required for synthesis of sphingolipid metabolism inhibitors in phylogenetically diverse species of the filamentous fungus Fusarium.</title>
        <authorList>
            <person name="Kim H.-S."/>
            <person name="Busman M."/>
            <person name="Brown D.W."/>
            <person name="Divon H."/>
            <person name="Uhlig S."/>
            <person name="Proctor R.H."/>
        </authorList>
    </citation>
    <scope>NUCLEOTIDE SEQUENCE [LARGE SCALE GENOMIC DNA]</scope>
    <source>
        <strain evidence="2 3">NRRL 2903</strain>
    </source>
</reference>
<dbReference type="EMBL" id="JAAMOD010000030">
    <property type="protein sequence ID" value="KAF5246319.1"/>
    <property type="molecule type" value="Genomic_DNA"/>
</dbReference>
<organism evidence="2 3">
    <name type="scientific">Fusarium austroamericanum</name>
    <dbReference type="NCBI Taxonomy" id="282268"/>
    <lineage>
        <taxon>Eukaryota</taxon>
        <taxon>Fungi</taxon>
        <taxon>Dikarya</taxon>
        <taxon>Ascomycota</taxon>
        <taxon>Pezizomycotina</taxon>
        <taxon>Sordariomycetes</taxon>
        <taxon>Hypocreomycetidae</taxon>
        <taxon>Hypocreales</taxon>
        <taxon>Nectriaceae</taxon>
        <taxon>Fusarium</taxon>
    </lineage>
</organism>
<dbReference type="AlphaFoldDB" id="A0AAN6C904"/>
<keyword evidence="3" id="KW-1185">Reference proteome</keyword>
<feature type="region of interest" description="Disordered" evidence="1">
    <location>
        <begin position="1"/>
        <end position="57"/>
    </location>
</feature>
<feature type="compositionally biased region" description="Low complexity" evidence="1">
    <location>
        <begin position="33"/>
        <end position="44"/>
    </location>
</feature>